<name>Q2W4Y8_PARM1</name>
<dbReference type="HOGENOM" id="CLU_753987_0_0_5"/>
<dbReference type="InterPro" id="IPR011990">
    <property type="entry name" value="TPR-like_helical_dom_sf"/>
</dbReference>
<dbReference type="KEGG" id="mag:amb2283"/>
<dbReference type="AlphaFoldDB" id="Q2W4Y8"/>
<dbReference type="Gene3D" id="1.25.40.10">
    <property type="entry name" value="Tetratricopeptide repeat domain"/>
    <property type="match status" value="1"/>
</dbReference>
<accession>Q2W4Y8</accession>
<dbReference type="STRING" id="342108.amb2283"/>
<evidence type="ECO:0000313" key="1">
    <source>
        <dbReference type="EMBL" id="BAE51087.1"/>
    </source>
</evidence>
<dbReference type="InterPro" id="IPR029063">
    <property type="entry name" value="SAM-dependent_MTases_sf"/>
</dbReference>
<gene>
    <name evidence="1" type="ordered locus">amb2283</name>
</gene>
<proteinExistence type="predicted"/>
<dbReference type="SUPFAM" id="SSF48452">
    <property type="entry name" value="TPR-like"/>
    <property type="match status" value="1"/>
</dbReference>
<dbReference type="Pfam" id="PF13578">
    <property type="entry name" value="Methyltransf_24"/>
    <property type="match status" value="1"/>
</dbReference>
<dbReference type="EMBL" id="AP007255">
    <property type="protein sequence ID" value="BAE51087.1"/>
    <property type="molecule type" value="Genomic_DNA"/>
</dbReference>
<keyword evidence="2" id="KW-1185">Reference proteome</keyword>
<sequence>MPFVRPWSGWPKRGSIWPDHRPNPPSQSMPNPFDVVLEHLHASRFDDAENACRDILARAPNHPGALCLLGAVANGRGQWAQAHQWIDQAARLGGEFPVLLVERAVTFQGQGEVGKAIASLRAAVAKEPEVARGHQLLSELLLPGPDYYQVLSRLHEWLKPRCYLEIGVFRGQSMVLAQAPTIAVGIDPAAQLHATPQTVTKIFPLESDVYFGTRDVRSDLEADSVDLAFIDGLHHFEQTLRDFINVERLSRPDSVITIHDGLPLDSLTAARDRKTSFWTGDVWKIIPCLTKWRPDLNVFTVASAPSGLTVVLGADSSSRVLSDNFDAIVAEFMNSDPEPTKPGWAESMRMAPNDWDDLRRRLDRRAA</sequence>
<dbReference type="SUPFAM" id="SSF53335">
    <property type="entry name" value="S-adenosyl-L-methionine-dependent methyltransferases"/>
    <property type="match status" value="1"/>
</dbReference>
<protein>
    <submittedName>
        <fullName evidence="1">Uncharacterized protein</fullName>
    </submittedName>
</protein>
<dbReference type="Gene3D" id="3.40.50.150">
    <property type="entry name" value="Vaccinia Virus protein VP39"/>
    <property type="match status" value="1"/>
</dbReference>
<organism evidence="1 2">
    <name type="scientific">Paramagnetospirillum magneticum (strain ATCC 700264 / AMB-1)</name>
    <name type="common">Magnetospirillum magneticum</name>
    <dbReference type="NCBI Taxonomy" id="342108"/>
    <lineage>
        <taxon>Bacteria</taxon>
        <taxon>Pseudomonadati</taxon>
        <taxon>Pseudomonadota</taxon>
        <taxon>Alphaproteobacteria</taxon>
        <taxon>Rhodospirillales</taxon>
        <taxon>Magnetospirillaceae</taxon>
        <taxon>Paramagnetospirillum</taxon>
    </lineage>
</organism>
<reference evidence="1 2" key="1">
    <citation type="journal article" date="2005" name="DNA Res.">
        <title>Complete genome sequence of the facultative anaerobic magnetotactic bacterium Magnetospirillum sp. strain AMB-1.</title>
        <authorList>
            <person name="Matsunaga T."/>
            <person name="Okamura Y."/>
            <person name="Fukuda Y."/>
            <person name="Wahyudi A.T."/>
            <person name="Murase Y."/>
            <person name="Takeyama H."/>
        </authorList>
    </citation>
    <scope>NUCLEOTIDE SEQUENCE [LARGE SCALE GENOMIC DNA]</scope>
    <source>
        <strain evidence="2">ATCC 700264 / AMB-1</strain>
    </source>
</reference>
<dbReference type="Proteomes" id="UP000007058">
    <property type="component" value="Chromosome"/>
</dbReference>
<evidence type="ECO:0000313" key="2">
    <source>
        <dbReference type="Proteomes" id="UP000007058"/>
    </source>
</evidence>